<dbReference type="PANTHER" id="PTHR37479:SF1">
    <property type="entry name" value="CELL DIVISION PROTEIN FTSL"/>
    <property type="match status" value="1"/>
</dbReference>
<dbReference type="Pfam" id="PF04999">
    <property type="entry name" value="FtsL"/>
    <property type="match status" value="1"/>
</dbReference>
<evidence type="ECO:0000256" key="2">
    <source>
        <dbReference type="ARBA" id="ARBA00022475"/>
    </source>
</evidence>
<comment type="caution">
    <text evidence="10">The sequence shown here is derived from an EMBL/GenBank/DDBJ whole genome shotgun (WGS) entry which is preliminary data.</text>
</comment>
<evidence type="ECO:0000256" key="4">
    <source>
        <dbReference type="ARBA" id="ARBA00022692"/>
    </source>
</evidence>
<dbReference type="RefSeq" id="WP_167183174.1">
    <property type="nucleotide sequence ID" value="NZ_JAAONZ010000003.1"/>
</dbReference>
<evidence type="ECO:0000256" key="7">
    <source>
        <dbReference type="ARBA" id="ARBA00023306"/>
    </source>
</evidence>
<proteinExistence type="inferred from homology"/>
<dbReference type="EMBL" id="JAAONZ010000003">
    <property type="protein sequence ID" value="NHO65073.1"/>
    <property type="molecule type" value="Genomic_DNA"/>
</dbReference>
<dbReference type="HAMAP" id="MF_00910">
    <property type="entry name" value="FtsL"/>
    <property type="match status" value="1"/>
</dbReference>
<sequence length="95" mass="10740">MGAQQLSAKTGFLVVLLWALVLASAFGVVRSTHEARARLNQLEVMRREAAQLHVQWGQYLLEHSAWSAYGRIEKEATEKLHMTIPRGEQLVMVPK</sequence>
<keyword evidence="3 8" id="KW-0132">Cell division</keyword>
<dbReference type="AlphaFoldDB" id="A0A9E5JQY8"/>
<keyword evidence="6 8" id="KW-0472">Membrane</keyword>
<organism evidence="10 11">
    <name type="scientific">Pseudomaricurvus hydrocarbonicus</name>
    <dbReference type="NCBI Taxonomy" id="1470433"/>
    <lineage>
        <taxon>Bacteria</taxon>
        <taxon>Pseudomonadati</taxon>
        <taxon>Pseudomonadota</taxon>
        <taxon>Gammaproteobacteria</taxon>
        <taxon>Cellvibrionales</taxon>
        <taxon>Cellvibrionaceae</taxon>
        <taxon>Pseudomaricurvus</taxon>
    </lineage>
</organism>
<dbReference type="Proteomes" id="UP000787472">
    <property type="component" value="Unassembled WGS sequence"/>
</dbReference>
<comment type="subcellular location">
    <subcellularLocation>
        <location evidence="8">Cell inner membrane</location>
        <topology evidence="8">Single-pass type II membrane protein</topology>
    </subcellularLocation>
    <subcellularLocation>
        <location evidence="1">Cell membrane</location>
        <topology evidence="1">Single-pass type II membrane protein</topology>
    </subcellularLocation>
    <text evidence="8">Localizes to the division septum where it forms a ring structure.</text>
</comment>
<accession>A0A9E5JQY8</accession>
<dbReference type="GO" id="GO:0005886">
    <property type="term" value="C:plasma membrane"/>
    <property type="evidence" value="ECO:0007669"/>
    <property type="project" value="UniProtKB-SubCell"/>
</dbReference>
<comment type="similarity">
    <text evidence="8">Belongs to the FtsL family.</text>
</comment>
<dbReference type="NCBIfam" id="TIGR02209">
    <property type="entry name" value="ftsL_broad"/>
    <property type="match status" value="1"/>
</dbReference>
<reference evidence="10" key="1">
    <citation type="submission" date="2020-03" db="EMBL/GenBank/DDBJ databases">
        <authorList>
            <person name="Guo F."/>
        </authorList>
    </citation>
    <scope>NUCLEOTIDE SEQUENCE</scope>
    <source>
        <strain evidence="10">JCM 30134</strain>
    </source>
</reference>
<dbReference type="PANTHER" id="PTHR37479">
    <property type="entry name" value="CELL DIVISION PROTEIN FTSL"/>
    <property type="match status" value="1"/>
</dbReference>
<keyword evidence="11" id="KW-1185">Reference proteome</keyword>
<protein>
    <recommendedName>
        <fullName evidence="8 9">Cell division protein FtsL</fullName>
    </recommendedName>
</protein>
<evidence type="ECO:0000256" key="1">
    <source>
        <dbReference type="ARBA" id="ARBA00004401"/>
    </source>
</evidence>
<evidence type="ECO:0000256" key="9">
    <source>
        <dbReference type="NCBIfam" id="TIGR02209"/>
    </source>
</evidence>
<name>A0A9E5JQY8_9GAMM</name>
<dbReference type="GO" id="GO:0043093">
    <property type="term" value="P:FtsZ-dependent cytokinesis"/>
    <property type="evidence" value="ECO:0007669"/>
    <property type="project" value="UniProtKB-UniRule"/>
</dbReference>
<keyword evidence="8" id="KW-0997">Cell inner membrane</keyword>
<evidence type="ECO:0000313" key="10">
    <source>
        <dbReference type="EMBL" id="NHO65073.1"/>
    </source>
</evidence>
<evidence type="ECO:0000256" key="3">
    <source>
        <dbReference type="ARBA" id="ARBA00022618"/>
    </source>
</evidence>
<dbReference type="InterPro" id="IPR011922">
    <property type="entry name" value="Cell_div_FtsL"/>
</dbReference>
<gene>
    <name evidence="8 10" type="primary">ftsL</name>
    <name evidence="10" type="ORF">G8770_05905</name>
</gene>
<keyword evidence="7 8" id="KW-0131">Cell cycle</keyword>
<evidence type="ECO:0000256" key="5">
    <source>
        <dbReference type="ARBA" id="ARBA00022989"/>
    </source>
</evidence>
<evidence type="ECO:0000256" key="6">
    <source>
        <dbReference type="ARBA" id="ARBA00023136"/>
    </source>
</evidence>
<comment type="subunit">
    <text evidence="8">Part of a complex composed of FtsB, FtsL and FtsQ.</text>
</comment>
<evidence type="ECO:0000313" key="11">
    <source>
        <dbReference type="Proteomes" id="UP000787472"/>
    </source>
</evidence>
<keyword evidence="4 8" id="KW-0812">Transmembrane</keyword>
<keyword evidence="2 8" id="KW-1003">Cell membrane</keyword>
<dbReference type="GO" id="GO:0032153">
    <property type="term" value="C:cell division site"/>
    <property type="evidence" value="ECO:0007669"/>
    <property type="project" value="UniProtKB-UniRule"/>
</dbReference>
<comment type="function">
    <text evidence="8">Essential cell division protein. May link together the upstream cell division proteins, which are predominantly cytoplasmic, with the downstream cell division proteins, which are predominantly periplasmic.</text>
</comment>
<keyword evidence="5 8" id="KW-1133">Transmembrane helix</keyword>
<evidence type="ECO:0000256" key="8">
    <source>
        <dbReference type="HAMAP-Rule" id="MF_00910"/>
    </source>
</evidence>